<sequence length="397" mass="43598">MVDTLMQVGVVMGVSMSALEAAHTSSARFDRFVSRRFGVVVLQPTTLCPWACDYCYLPSKDQRLEMLPSTAAAVAASIEAQGGPDVVEVVWHGGEPLTAGVERFRALLEPFEPLRARGRVRYTVQTGGGLITQPWCDLFARYGFTVGVSIDGPEWANAARHDRSGRPAHARIMRGIRTLLDCGVRFTAIAVVTGDTITRPDEIADFFETLGADSVGFNLEEYEGANTNRPPIDAAAARTFWRALLKRRLDGSPLRVRELYRLLGFVRQSRGPSSARSGPALYEPIPTVAWNGDTVILSPELAGVRSKEYGDFVIGNVLRETLPAMLARADKARYVDEFTQALTACAESCEFYAFCLGAQAGNRYFEHGDFSAPETQYCTNTRQELVRALGELIEEAP</sequence>
<keyword evidence="1" id="KW-0949">S-adenosyl-L-methionine</keyword>
<dbReference type="AlphaFoldDB" id="A0A8J8BG58"/>
<dbReference type="SFLD" id="SFLDS00029">
    <property type="entry name" value="Radical_SAM"/>
    <property type="match status" value="1"/>
</dbReference>
<reference evidence="6" key="1">
    <citation type="submission" date="2021-04" db="EMBL/GenBank/DDBJ databases">
        <title>Genome based classification of Actinospica acidithermotolerans sp. nov., an actinobacterium isolated from an Indonesian hot spring.</title>
        <authorList>
            <person name="Kusuma A.B."/>
            <person name="Putra K.E."/>
            <person name="Nafisah S."/>
            <person name="Loh J."/>
            <person name="Nouioui I."/>
            <person name="Goodfellow M."/>
        </authorList>
    </citation>
    <scope>NUCLEOTIDE SEQUENCE</scope>
    <source>
        <strain evidence="6">DSM 45618</strain>
    </source>
</reference>
<dbReference type="InterPro" id="IPR007197">
    <property type="entry name" value="rSAM"/>
</dbReference>
<dbReference type="Gene3D" id="3.20.20.70">
    <property type="entry name" value="Aldolase class I"/>
    <property type="match status" value="1"/>
</dbReference>
<dbReference type="CDD" id="cd01335">
    <property type="entry name" value="Radical_SAM"/>
    <property type="match status" value="1"/>
</dbReference>
<evidence type="ECO:0000313" key="7">
    <source>
        <dbReference type="Proteomes" id="UP000677913"/>
    </source>
</evidence>
<evidence type="ECO:0000256" key="3">
    <source>
        <dbReference type="ARBA" id="ARBA00023004"/>
    </source>
</evidence>
<dbReference type="GO" id="GO:0046872">
    <property type="term" value="F:metal ion binding"/>
    <property type="evidence" value="ECO:0007669"/>
    <property type="project" value="UniProtKB-KW"/>
</dbReference>
<dbReference type="NCBIfam" id="NF041718">
    <property type="entry name" value="rSAM_phane_AMC"/>
    <property type="match status" value="1"/>
</dbReference>
<keyword evidence="3" id="KW-0408">Iron</keyword>
<dbReference type="InterPro" id="IPR023867">
    <property type="entry name" value="Sulphatase_maturase_rSAM"/>
</dbReference>
<feature type="domain" description="Radical SAM core" evidence="5">
    <location>
        <begin position="32"/>
        <end position="254"/>
    </location>
</feature>
<evidence type="ECO:0000256" key="4">
    <source>
        <dbReference type="ARBA" id="ARBA00023014"/>
    </source>
</evidence>
<dbReference type="PROSITE" id="PS51918">
    <property type="entry name" value="RADICAL_SAM"/>
    <property type="match status" value="1"/>
</dbReference>
<evidence type="ECO:0000313" key="6">
    <source>
        <dbReference type="EMBL" id="MBS2966801.1"/>
    </source>
</evidence>
<evidence type="ECO:0000256" key="2">
    <source>
        <dbReference type="ARBA" id="ARBA00022723"/>
    </source>
</evidence>
<accession>A0A8J8BG58</accession>
<dbReference type="InterPro" id="IPR058240">
    <property type="entry name" value="rSAM_sf"/>
</dbReference>
<dbReference type="SFLD" id="SFLDG01386">
    <property type="entry name" value="main_SPASM_domain-containing"/>
    <property type="match status" value="1"/>
</dbReference>
<proteinExistence type="predicted"/>
<name>A0A8J8BG58_9ACTN</name>
<organism evidence="6 7">
    <name type="scientific">Actinocrinis puniceicyclus</name>
    <dbReference type="NCBI Taxonomy" id="977794"/>
    <lineage>
        <taxon>Bacteria</taxon>
        <taxon>Bacillati</taxon>
        <taxon>Actinomycetota</taxon>
        <taxon>Actinomycetes</taxon>
        <taxon>Catenulisporales</taxon>
        <taxon>Actinospicaceae</taxon>
        <taxon>Actinocrinis</taxon>
    </lineage>
</organism>
<dbReference type="SUPFAM" id="SSF102114">
    <property type="entry name" value="Radical SAM enzymes"/>
    <property type="match status" value="1"/>
</dbReference>
<dbReference type="Pfam" id="PF04055">
    <property type="entry name" value="Radical_SAM"/>
    <property type="match status" value="1"/>
</dbReference>
<keyword evidence="2" id="KW-0479">Metal-binding</keyword>
<dbReference type="SFLD" id="SFLDG01067">
    <property type="entry name" value="SPASM/twitch_domain_containing"/>
    <property type="match status" value="1"/>
</dbReference>
<evidence type="ECO:0000259" key="5">
    <source>
        <dbReference type="PROSITE" id="PS51918"/>
    </source>
</evidence>
<comment type="caution">
    <text evidence="6">The sequence shown here is derived from an EMBL/GenBank/DDBJ whole genome shotgun (WGS) entry which is preliminary data.</text>
</comment>
<dbReference type="GO" id="GO:0051536">
    <property type="term" value="F:iron-sulfur cluster binding"/>
    <property type="evidence" value="ECO:0007669"/>
    <property type="project" value="UniProtKB-KW"/>
</dbReference>
<gene>
    <name evidence="6" type="ORF">KGA66_27440</name>
</gene>
<dbReference type="Proteomes" id="UP000677913">
    <property type="component" value="Unassembled WGS sequence"/>
</dbReference>
<dbReference type="PANTHER" id="PTHR43273:SF8">
    <property type="entry name" value="RADICAL SAM DOMAIN PROTEIN"/>
    <property type="match status" value="1"/>
</dbReference>
<keyword evidence="4" id="KW-0411">Iron-sulfur</keyword>
<keyword evidence="7" id="KW-1185">Reference proteome</keyword>
<protein>
    <submittedName>
        <fullName evidence="6">Radical SAM protein</fullName>
    </submittedName>
</protein>
<dbReference type="SFLD" id="SFLDG01072">
    <property type="entry name" value="dehydrogenase_like"/>
    <property type="match status" value="1"/>
</dbReference>
<dbReference type="GO" id="GO:0016491">
    <property type="term" value="F:oxidoreductase activity"/>
    <property type="evidence" value="ECO:0007669"/>
    <property type="project" value="InterPro"/>
</dbReference>
<evidence type="ECO:0000256" key="1">
    <source>
        <dbReference type="ARBA" id="ARBA00022691"/>
    </source>
</evidence>
<dbReference type="PANTHER" id="PTHR43273">
    <property type="entry name" value="ANAEROBIC SULFATASE-MATURATING ENZYME HOMOLOG ASLB-RELATED"/>
    <property type="match status" value="1"/>
</dbReference>
<dbReference type="InterPro" id="IPR013785">
    <property type="entry name" value="Aldolase_TIM"/>
</dbReference>
<dbReference type="RefSeq" id="WP_211472223.1">
    <property type="nucleotide sequence ID" value="NZ_JAGSXH010000198.1"/>
</dbReference>
<dbReference type="EMBL" id="JAGSXH010000198">
    <property type="protein sequence ID" value="MBS2966801.1"/>
    <property type="molecule type" value="Genomic_DNA"/>
</dbReference>